<evidence type="ECO:0000313" key="11">
    <source>
        <dbReference type="EMBL" id="SDP04074.1"/>
    </source>
</evidence>
<dbReference type="PANTHER" id="PTHR42771:SF4">
    <property type="entry name" value="IRON(3+)-HYDROXAMATE IMPORT ATP-BINDING PROTEIN FHUC"/>
    <property type="match status" value="1"/>
</dbReference>
<keyword evidence="2" id="KW-0813">Transport</keyword>
<evidence type="ECO:0000256" key="4">
    <source>
        <dbReference type="ARBA" id="ARBA00022496"/>
    </source>
</evidence>
<dbReference type="Gene3D" id="3.40.50.300">
    <property type="entry name" value="P-loop containing nucleotide triphosphate hydrolases"/>
    <property type="match status" value="1"/>
</dbReference>
<dbReference type="PANTHER" id="PTHR42771">
    <property type="entry name" value="IRON(3+)-HYDROXAMATE IMPORT ATP-BINDING PROTEIN FHUC"/>
    <property type="match status" value="1"/>
</dbReference>
<evidence type="ECO:0000256" key="1">
    <source>
        <dbReference type="ARBA" id="ARBA00004202"/>
    </source>
</evidence>
<evidence type="ECO:0000256" key="9">
    <source>
        <dbReference type="ARBA" id="ARBA00023136"/>
    </source>
</evidence>
<accession>A0A1H0PGF6</accession>
<dbReference type="GO" id="GO:0006826">
    <property type="term" value="P:iron ion transport"/>
    <property type="evidence" value="ECO:0007669"/>
    <property type="project" value="UniProtKB-KW"/>
</dbReference>
<dbReference type="SUPFAM" id="SSF52540">
    <property type="entry name" value="P-loop containing nucleoside triphosphate hydrolases"/>
    <property type="match status" value="1"/>
</dbReference>
<keyword evidence="9" id="KW-0472">Membrane</keyword>
<comment type="subcellular location">
    <subcellularLocation>
        <location evidence="1">Cell membrane</location>
        <topology evidence="1">Peripheral membrane protein</topology>
    </subcellularLocation>
</comment>
<evidence type="ECO:0000256" key="8">
    <source>
        <dbReference type="ARBA" id="ARBA00023065"/>
    </source>
</evidence>
<dbReference type="PROSITE" id="PS00211">
    <property type="entry name" value="ABC_TRANSPORTER_1"/>
    <property type="match status" value="1"/>
</dbReference>
<keyword evidence="7" id="KW-0408">Iron</keyword>
<reference evidence="12" key="1">
    <citation type="submission" date="2016-10" db="EMBL/GenBank/DDBJ databases">
        <authorList>
            <person name="Varghese N."/>
            <person name="Submissions S."/>
        </authorList>
    </citation>
    <scope>NUCLEOTIDE SEQUENCE [LARGE SCALE GENOMIC DNA]</scope>
    <source>
        <strain evidence="12">IBRC-M10078</strain>
    </source>
</reference>
<dbReference type="SMART" id="SM00382">
    <property type="entry name" value="AAA"/>
    <property type="match status" value="1"/>
</dbReference>
<dbReference type="InterPro" id="IPR003439">
    <property type="entry name" value="ABC_transporter-like_ATP-bd"/>
</dbReference>
<proteinExistence type="predicted"/>
<dbReference type="PROSITE" id="PS50893">
    <property type="entry name" value="ABC_TRANSPORTER_2"/>
    <property type="match status" value="1"/>
</dbReference>
<keyword evidence="12" id="KW-1185">Reference proteome</keyword>
<keyword evidence="5" id="KW-0547">Nucleotide-binding</keyword>
<organism evidence="11 12">
    <name type="scientific">Litchfieldia salsa</name>
    <dbReference type="NCBI Taxonomy" id="930152"/>
    <lineage>
        <taxon>Bacteria</taxon>
        <taxon>Bacillati</taxon>
        <taxon>Bacillota</taxon>
        <taxon>Bacilli</taxon>
        <taxon>Bacillales</taxon>
        <taxon>Bacillaceae</taxon>
        <taxon>Litchfieldia</taxon>
    </lineage>
</organism>
<dbReference type="STRING" id="930152.SAMN05216565_101306"/>
<evidence type="ECO:0000256" key="2">
    <source>
        <dbReference type="ARBA" id="ARBA00022448"/>
    </source>
</evidence>
<evidence type="ECO:0000259" key="10">
    <source>
        <dbReference type="PROSITE" id="PS50893"/>
    </source>
</evidence>
<keyword evidence="4" id="KW-0410">Iron transport</keyword>
<feature type="domain" description="ABC transporter" evidence="10">
    <location>
        <begin position="42"/>
        <end position="278"/>
    </location>
</feature>
<dbReference type="EMBL" id="FNJU01000001">
    <property type="protein sequence ID" value="SDP04074.1"/>
    <property type="molecule type" value="Genomic_DNA"/>
</dbReference>
<name>A0A1H0PGF6_9BACI</name>
<evidence type="ECO:0000313" key="12">
    <source>
        <dbReference type="Proteomes" id="UP000199159"/>
    </source>
</evidence>
<dbReference type="InterPro" id="IPR003593">
    <property type="entry name" value="AAA+_ATPase"/>
</dbReference>
<dbReference type="CDD" id="cd03214">
    <property type="entry name" value="ABC_Iron-Siderophores_B12_Hemin"/>
    <property type="match status" value="1"/>
</dbReference>
<dbReference type="InterPro" id="IPR027417">
    <property type="entry name" value="P-loop_NTPase"/>
</dbReference>
<evidence type="ECO:0000256" key="3">
    <source>
        <dbReference type="ARBA" id="ARBA00022475"/>
    </source>
</evidence>
<dbReference type="InterPro" id="IPR051535">
    <property type="entry name" value="Siderophore_ABC-ATPase"/>
</dbReference>
<protein>
    <submittedName>
        <fullName evidence="11">Iron complex transport system ATP-binding protein</fullName>
    </submittedName>
</protein>
<keyword evidence="8" id="KW-0406">Ion transport</keyword>
<dbReference type="FunFam" id="3.40.50.300:FF:000134">
    <property type="entry name" value="Iron-enterobactin ABC transporter ATP-binding protein"/>
    <property type="match status" value="1"/>
</dbReference>
<evidence type="ECO:0000256" key="5">
    <source>
        <dbReference type="ARBA" id="ARBA00022741"/>
    </source>
</evidence>
<dbReference type="GO" id="GO:0005524">
    <property type="term" value="F:ATP binding"/>
    <property type="evidence" value="ECO:0007669"/>
    <property type="project" value="UniProtKB-KW"/>
</dbReference>
<dbReference type="Proteomes" id="UP000199159">
    <property type="component" value="Unassembled WGS sequence"/>
</dbReference>
<dbReference type="InterPro" id="IPR017871">
    <property type="entry name" value="ABC_transporter-like_CS"/>
</dbReference>
<dbReference type="Pfam" id="PF00005">
    <property type="entry name" value="ABC_tran"/>
    <property type="match status" value="1"/>
</dbReference>
<sequence>MSIYLAITQQEKLERSTSILHMELFKYKIKVYGKEGYDVTRLLTNDLYVGYDEHTILKNMNLFFENNEITTIIGSNGCGKSTLLKAITRIIPHSKGTVLLDGQSIAKENTKRLAQKMAILPQTHDHISGLTVGELVSYGRFPYQNGFGKLSSRDYEVINWAMEVTNTIDYKHRSVDSLSGGQRQRVWIAMALAQETEIIFLDEPTTYLDMAHQLEILELLKTLNETQNRTIIMVLHDLNHAARFSHNLIALKDGSLIKSGKCEDVIQKDILKEVFNIDAEVGRDPRTGRPMCITYDLIREKEVELEKEYIHIS</sequence>
<dbReference type="GO" id="GO:0016887">
    <property type="term" value="F:ATP hydrolysis activity"/>
    <property type="evidence" value="ECO:0007669"/>
    <property type="project" value="InterPro"/>
</dbReference>
<gene>
    <name evidence="11" type="ORF">SAMN05216565_101306</name>
</gene>
<evidence type="ECO:0000256" key="6">
    <source>
        <dbReference type="ARBA" id="ARBA00022840"/>
    </source>
</evidence>
<keyword evidence="6 11" id="KW-0067">ATP-binding</keyword>
<dbReference type="AlphaFoldDB" id="A0A1H0PGF6"/>
<keyword evidence="3" id="KW-1003">Cell membrane</keyword>
<evidence type="ECO:0000256" key="7">
    <source>
        <dbReference type="ARBA" id="ARBA00023004"/>
    </source>
</evidence>
<dbReference type="GO" id="GO:0005886">
    <property type="term" value="C:plasma membrane"/>
    <property type="evidence" value="ECO:0007669"/>
    <property type="project" value="UniProtKB-SubCell"/>
</dbReference>